<name>A0ABT7ICA2_9GAMM</name>
<keyword evidence="2" id="KW-1185">Reference proteome</keyword>
<reference evidence="1 2" key="1">
    <citation type="submission" date="2023-06" db="EMBL/GenBank/DDBJ databases">
        <title>Marinobacter azerbaijanicus a moderately halophilic, isolated from Urmia Lake in Azerbaijan region of Iran.</title>
        <authorList>
            <person name="Sanchez-Porro C."/>
            <person name="Aghdam E.M."/>
            <person name="Saheb S.M."/>
            <person name="Tarhriz V."/>
            <person name="Kazemi E."/>
            <person name="Ammozegar M.A."/>
            <person name="Ventosa A."/>
            <person name="Hejazi M.S."/>
        </authorList>
    </citation>
    <scope>NUCLEOTIDE SEQUENCE [LARGE SCALE GENOMIC DNA]</scope>
    <source>
        <strain evidence="1 2">TBZ242</strain>
    </source>
</reference>
<sequence>MDTILTAAAPGSRWDYRPLTVMSRNLLIIFTLFLVQGCAQLSTPKETGIAVGNLIDELQIAVNQIGEETKGSSLPPLKLATVTFATTLEKDTGGGANLMLAAKGSRQSEESNSIELELVPDPNPTKTLGRSSGNEIADYVVAAVRAVDKKAFLRLNKLTVEAGLTVTKNAQGGIEVELAGISVDGTHRQSWSDGHRLKLVFSTAE</sequence>
<dbReference type="RefSeq" id="WP_285389785.1">
    <property type="nucleotide sequence ID" value="NZ_JASSVS010000003.1"/>
</dbReference>
<proteinExistence type="predicted"/>
<evidence type="ECO:0000313" key="2">
    <source>
        <dbReference type="Proteomes" id="UP001227964"/>
    </source>
</evidence>
<accession>A0ABT7ICA2</accession>
<evidence type="ECO:0000313" key="1">
    <source>
        <dbReference type="EMBL" id="MDL0430754.1"/>
    </source>
</evidence>
<gene>
    <name evidence="1" type="ORF">QPM17_06450</name>
</gene>
<evidence type="ECO:0008006" key="3">
    <source>
        <dbReference type="Google" id="ProtNLM"/>
    </source>
</evidence>
<dbReference type="Proteomes" id="UP001227964">
    <property type="component" value="Unassembled WGS sequence"/>
</dbReference>
<dbReference type="EMBL" id="JASSVS010000003">
    <property type="protein sequence ID" value="MDL0430754.1"/>
    <property type="molecule type" value="Genomic_DNA"/>
</dbReference>
<protein>
    <recommendedName>
        <fullName evidence="3">Lipoprotein</fullName>
    </recommendedName>
</protein>
<comment type="caution">
    <text evidence="1">The sequence shown here is derived from an EMBL/GenBank/DDBJ whole genome shotgun (WGS) entry which is preliminary data.</text>
</comment>
<organism evidence="1 2">
    <name type="scientific">Marinobacter azerbaijanicus</name>
    <dbReference type="NCBI Taxonomy" id="3050455"/>
    <lineage>
        <taxon>Bacteria</taxon>
        <taxon>Pseudomonadati</taxon>
        <taxon>Pseudomonadota</taxon>
        <taxon>Gammaproteobacteria</taxon>
        <taxon>Pseudomonadales</taxon>
        <taxon>Marinobacteraceae</taxon>
        <taxon>Marinobacter</taxon>
    </lineage>
</organism>